<reference evidence="2 3" key="1">
    <citation type="submission" date="2019-03" db="EMBL/GenBank/DDBJ databases">
        <title>Genomic Encyclopedia of Archaeal and Bacterial Type Strains, Phase II (KMG-II): from individual species to whole genera.</title>
        <authorList>
            <person name="Goeker M."/>
        </authorList>
    </citation>
    <scope>NUCLEOTIDE SEQUENCE [LARGE SCALE GENOMIC DNA]</scope>
    <source>
        <strain evidence="2 3">ATCC 25309</strain>
    </source>
</reference>
<dbReference type="OrthoDB" id="3199595at2"/>
<evidence type="ECO:0000256" key="1">
    <source>
        <dbReference type="SAM" id="MobiDB-lite"/>
    </source>
</evidence>
<name>A0A4R7SNP2_9BACT</name>
<keyword evidence="3" id="KW-1185">Reference proteome</keyword>
<evidence type="ECO:0000313" key="3">
    <source>
        <dbReference type="Proteomes" id="UP000295662"/>
    </source>
</evidence>
<gene>
    <name evidence="2" type="ORF">EI77_00089</name>
</gene>
<feature type="region of interest" description="Disordered" evidence="1">
    <location>
        <begin position="134"/>
        <end position="158"/>
    </location>
</feature>
<proteinExistence type="predicted"/>
<sequence>MAKQRIVNTRFWDDSYIALLSPHEKLLFLYLLTSPLTTIAGVYEIPVKRIGFDTGLAMPEIKQGLAKLEADGKILRQEDWIAIVNFVKHQTLNPKVRQGILLELNRSPQELVKRLPSSVQGLVIQLDRLSHSNSNPNSNLNFKAATPEPASPAVPQDIRREIHEMLGRRRP</sequence>
<dbReference type="AlphaFoldDB" id="A0A4R7SNP2"/>
<evidence type="ECO:0000313" key="2">
    <source>
        <dbReference type="EMBL" id="TDU80792.1"/>
    </source>
</evidence>
<comment type="caution">
    <text evidence="2">The sequence shown here is derived from an EMBL/GenBank/DDBJ whole genome shotgun (WGS) entry which is preliminary data.</text>
</comment>
<accession>A0A4R7SNP2</accession>
<dbReference type="Proteomes" id="UP000295662">
    <property type="component" value="Unassembled WGS sequence"/>
</dbReference>
<organism evidence="2 3">
    <name type="scientific">Prosthecobacter fusiformis</name>
    <dbReference type="NCBI Taxonomy" id="48464"/>
    <lineage>
        <taxon>Bacteria</taxon>
        <taxon>Pseudomonadati</taxon>
        <taxon>Verrucomicrobiota</taxon>
        <taxon>Verrucomicrobiia</taxon>
        <taxon>Verrucomicrobiales</taxon>
        <taxon>Verrucomicrobiaceae</taxon>
        <taxon>Prosthecobacter</taxon>
    </lineage>
</organism>
<dbReference type="RefSeq" id="WP_133792789.1">
    <property type="nucleotide sequence ID" value="NZ_SOCA01000001.1"/>
</dbReference>
<protein>
    <submittedName>
        <fullName evidence="2">Uncharacterized protein</fullName>
    </submittedName>
</protein>
<dbReference type="EMBL" id="SOCA01000001">
    <property type="protein sequence ID" value="TDU80792.1"/>
    <property type="molecule type" value="Genomic_DNA"/>
</dbReference>